<comment type="cofactor">
    <cofactor evidence="1">
        <name>[4Fe-4S] cluster</name>
        <dbReference type="ChEBI" id="CHEBI:49883"/>
    </cofactor>
</comment>
<evidence type="ECO:0000256" key="2">
    <source>
        <dbReference type="ARBA" id="ARBA00022691"/>
    </source>
</evidence>
<accession>A0A0P1HBK8</accession>
<dbReference type="EMBL" id="CYSR01000030">
    <property type="protein sequence ID" value="CUI00789.1"/>
    <property type="molecule type" value="Genomic_DNA"/>
</dbReference>
<name>A0A0P1HBK8_9RHOB</name>
<evidence type="ECO:0000313" key="7">
    <source>
        <dbReference type="EMBL" id="CUI00789.1"/>
    </source>
</evidence>
<dbReference type="SFLD" id="SFLDS00029">
    <property type="entry name" value="Radical_SAM"/>
    <property type="match status" value="1"/>
</dbReference>
<evidence type="ECO:0000256" key="4">
    <source>
        <dbReference type="ARBA" id="ARBA00023004"/>
    </source>
</evidence>
<dbReference type="GO" id="GO:0003824">
    <property type="term" value="F:catalytic activity"/>
    <property type="evidence" value="ECO:0007669"/>
    <property type="project" value="InterPro"/>
</dbReference>
<dbReference type="AlphaFoldDB" id="A0A0P1HBK8"/>
<evidence type="ECO:0000256" key="3">
    <source>
        <dbReference type="ARBA" id="ARBA00022723"/>
    </source>
</evidence>
<proteinExistence type="predicted"/>
<keyword evidence="3" id="KW-0479">Metal-binding</keyword>
<evidence type="ECO:0000313" key="8">
    <source>
        <dbReference type="Proteomes" id="UP000051326"/>
    </source>
</evidence>
<evidence type="ECO:0000256" key="5">
    <source>
        <dbReference type="ARBA" id="ARBA00023014"/>
    </source>
</evidence>
<organism evidence="7 8">
    <name type="scientific">Leisingera aquaemixtae</name>
    <dbReference type="NCBI Taxonomy" id="1396826"/>
    <lineage>
        <taxon>Bacteria</taxon>
        <taxon>Pseudomonadati</taxon>
        <taxon>Pseudomonadota</taxon>
        <taxon>Alphaproteobacteria</taxon>
        <taxon>Rhodobacterales</taxon>
        <taxon>Roseobacteraceae</taxon>
        <taxon>Leisingera</taxon>
    </lineage>
</organism>
<dbReference type="GO" id="GO:0051536">
    <property type="term" value="F:iron-sulfur cluster binding"/>
    <property type="evidence" value="ECO:0007669"/>
    <property type="project" value="UniProtKB-KW"/>
</dbReference>
<dbReference type="CDD" id="cd01335">
    <property type="entry name" value="Radical_SAM"/>
    <property type="match status" value="1"/>
</dbReference>
<dbReference type="PANTHER" id="PTHR11228:SF7">
    <property type="entry name" value="PQQA PEPTIDE CYCLASE"/>
    <property type="match status" value="1"/>
</dbReference>
<dbReference type="Pfam" id="PF04055">
    <property type="entry name" value="Radical_SAM"/>
    <property type="match status" value="1"/>
</dbReference>
<feature type="domain" description="Radical SAM core" evidence="6">
    <location>
        <begin position="40"/>
        <end position="185"/>
    </location>
</feature>
<dbReference type="RefSeq" id="WP_058286837.1">
    <property type="nucleotide sequence ID" value="NZ_CYSR01000030.1"/>
</dbReference>
<dbReference type="SFLD" id="SFLDG01067">
    <property type="entry name" value="SPASM/twitch_domain_containing"/>
    <property type="match status" value="1"/>
</dbReference>
<dbReference type="SUPFAM" id="SSF102114">
    <property type="entry name" value="Radical SAM enzymes"/>
    <property type="match status" value="1"/>
</dbReference>
<dbReference type="PANTHER" id="PTHR11228">
    <property type="entry name" value="RADICAL SAM DOMAIN PROTEIN"/>
    <property type="match status" value="1"/>
</dbReference>
<protein>
    <submittedName>
        <fullName evidence="7">Antilisterial bacteriocin subtilosin biosynthesis protein AlbA</fullName>
    </submittedName>
</protein>
<dbReference type="STRING" id="1396826.PHA8399_02924"/>
<dbReference type="InterPro" id="IPR058240">
    <property type="entry name" value="rSAM_sf"/>
</dbReference>
<keyword evidence="2" id="KW-0949">S-adenosyl-L-methionine</keyword>
<gene>
    <name evidence="7" type="primary">albA_2</name>
    <name evidence="7" type="ORF">PHA8399_02924</name>
</gene>
<keyword evidence="5" id="KW-0411">Iron-sulfur</keyword>
<keyword evidence="4" id="KW-0408">Iron</keyword>
<evidence type="ECO:0000256" key="1">
    <source>
        <dbReference type="ARBA" id="ARBA00001966"/>
    </source>
</evidence>
<dbReference type="Proteomes" id="UP000051326">
    <property type="component" value="Unassembled WGS sequence"/>
</dbReference>
<reference evidence="7 8" key="1">
    <citation type="submission" date="2015-09" db="EMBL/GenBank/DDBJ databases">
        <authorList>
            <consortium name="Swine Surveillance"/>
        </authorList>
    </citation>
    <scope>NUCLEOTIDE SEQUENCE [LARGE SCALE GENOMIC DNA]</scope>
    <source>
        <strain evidence="7 8">CECT 8399</strain>
    </source>
</reference>
<dbReference type="InterPro" id="IPR013785">
    <property type="entry name" value="Aldolase_TIM"/>
</dbReference>
<sequence length="317" mass="34758">MKDLQKPVANLGKFQDAYVTADGQDRASVPLSRPETLWFNTGTLCNIECSNCYILSSPTNDALVYLTEAEVRSYLDQIAARAWPVREIGFTGGEPFMNPEMTAMARSALERGFEVLILTNAMRPMMRKTVRAGLLDLREAFGDKLTLRISVDHHSADLHDKERGTGSFAKTLEGMKWLRENGFRMAVAGRTVWGESEAEARAGYAALFEQHGFAIDAQDPGQTVLFPEMDERVEVPEITSACWGILNKSPDSVMCASSRMVVKRKGAETPAVLACTLLPYAPEFELGTTLAEAETPVQLNHPHCAKFCVLGGASCSA</sequence>
<dbReference type="Gene3D" id="3.20.20.70">
    <property type="entry name" value="Aldolase class I"/>
    <property type="match status" value="1"/>
</dbReference>
<dbReference type="InterPro" id="IPR050377">
    <property type="entry name" value="Radical_SAM_PqqE_MftC-like"/>
</dbReference>
<evidence type="ECO:0000259" key="6">
    <source>
        <dbReference type="Pfam" id="PF04055"/>
    </source>
</evidence>
<dbReference type="InterPro" id="IPR007197">
    <property type="entry name" value="rSAM"/>
</dbReference>
<dbReference type="GO" id="GO:0046872">
    <property type="term" value="F:metal ion binding"/>
    <property type="evidence" value="ECO:0007669"/>
    <property type="project" value="UniProtKB-KW"/>
</dbReference>